<dbReference type="EMBL" id="GGEC01049477">
    <property type="protein sequence ID" value="MBX29961.1"/>
    <property type="molecule type" value="Transcribed_RNA"/>
</dbReference>
<dbReference type="AlphaFoldDB" id="A0A2P2MIC1"/>
<organism evidence="1">
    <name type="scientific">Rhizophora mucronata</name>
    <name type="common">Asiatic mangrove</name>
    <dbReference type="NCBI Taxonomy" id="61149"/>
    <lineage>
        <taxon>Eukaryota</taxon>
        <taxon>Viridiplantae</taxon>
        <taxon>Streptophyta</taxon>
        <taxon>Embryophyta</taxon>
        <taxon>Tracheophyta</taxon>
        <taxon>Spermatophyta</taxon>
        <taxon>Magnoliopsida</taxon>
        <taxon>eudicotyledons</taxon>
        <taxon>Gunneridae</taxon>
        <taxon>Pentapetalae</taxon>
        <taxon>rosids</taxon>
        <taxon>fabids</taxon>
        <taxon>Malpighiales</taxon>
        <taxon>Rhizophoraceae</taxon>
        <taxon>Rhizophora</taxon>
    </lineage>
</organism>
<protein>
    <submittedName>
        <fullName evidence="1">Uncharacterized protein</fullName>
    </submittedName>
</protein>
<name>A0A2P2MIC1_RHIMU</name>
<evidence type="ECO:0000313" key="1">
    <source>
        <dbReference type="EMBL" id="MBX29961.1"/>
    </source>
</evidence>
<accession>A0A2P2MIC1</accession>
<sequence length="55" mass="6300">MHIMATIVNYQQNSESSLMLEQIFLGISKNQLTATNFRIQPILSQLINAKEIEHV</sequence>
<reference evidence="1" key="1">
    <citation type="submission" date="2018-02" db="EMBL/GenBank/DDBJ databases">
        <title>Rhizophora mucronata_Transcriptome.</title>
        <authorList>
            <person name="Meera S.P."/>
            <person name="Sreeshan A."/>
            <person name="Augustine A."/>
        </authorList>
    </citation>
    <scope>NUCLEOTIDE SEQUENCE</scope>
    <source>
        <tissue evidence="1">Leaf</tissue>
    </source>
</reference>
<proteinExistence type="predicted"/>